<evidence type="ECO:0008006" key="3">
    <source>
        <dbReference type="Google" id="ProtNLM"/>
    </source>
</evidence>
<reference evidence="1 2" key="1">
    <citation type="journal article" date="2002" name="Proc. Natl. Acad. Sci. U.S.A.">
        <title>Genome sequence of a serotype M3 strain of group A Streptococcus: phage-encoded toxins, the high-virulence phenotype, and clone emergence.</title>
        <authorList>
            <person name="Beres S.B."/>
            <person name="Sylva G.L."/>
            <person name="Barbian K.D."/>
            <person name="Lei B."/>
            <person name="Hoff J.S."/>
            <person name="Mammarella N.D."/>
            <person name="Liu M.Y."/>
            <person name="Smoot J.C."/>
            <person name="Porcella S.F."/>
            <person name="Parkins L.D."/>
            <person name="Campbell D.S."/>
            <person name="Smith T.M."/>
            <person name="McCormick J.K."/>
            <person name="Leung D.Y."/>
            <person name="Schlievert P.M."/>
            <person name="Musser J.M."/>
        </authorList>
    </citation>
    <scope>NUCLEOTIDE SEQUENCE [LARGE SCALE GENOMIC DNA]</scope>
    <source>
        <strain evidence="2">ATCC BAA-595 / MGAS315</strain>
    </source>
</reference>
<protein>
    <recommendedName>
        <fullName evidence="3">Phage protein</fullName>
    </recommendedName>
</protein>
<dbReference type="EMBL" id="AE014074">
    <property type="protein sequence ID" value="AAM79927.1"/>
    <property type="molecule type" value="Genomic_DNA"/>
</dbReference>
<proteinExistence type="predicted"/>
<dbReference type="RefSeq" id="WP_009880259.1">
    <property type="nucleotide sequence ID" value="NC_004070.1"/>
</dbReference>
<evidence type="ECO:0000313" key="1">
    <source>
        <dbReference type="EMBL" id="AAM79927.1"/>
    </source>
</evidence>
<dbReference type="AlphaFoldDB" id="A0A0H2UWR4"/>
<gene>
    <name evidence="1" type="ordered locus">SpyM3_1320</name>
</gene>
<accession>A0A0H2UWR4</accession>
<dbReference type="Proteomes" id="UP000000564">
    <property type="component" value="Chromosome"/>
</dbReference>
<evidence type="ECO:0000313" key="2">
    <source>
        <dbReference type="Proteomes" id="UP000000564"/>
    </source>
</evidence>
<organism evidence="1 2">
    <name type="scientific">Streptococcus pyogenes serotype M3 (strain ATCC BAA-595 / MGAS315)</name>
    <dbReference type="NCBI Taxonomy" id="198466"/>
    <lineage>
        <taxon>Bacteria</taxon>
        <taxon>Bacillati</taxon>
        <taxon>Bacillota</taxon>
        <taxon>Bacilli</taxon>
        <taxon>Lactobacillales</taxon>
        <taxon>Streptococcaceae</taxon>
        <taxon>Streptococcus</taxon>
    </lineage>
</organism>
<sequence>MDETKQAIIDRVRVRLADETSLKEELLEELTQTAIDRINLKVGDVVFNPLFNSIAVDVVVKMYRRMYFEGIDTEKADTISTKFIENVLAEYGEELASYKKDRLAILNKKVVRFL</sequence>
<dbReference type="HOGENOM" id="CLU_165430_0_0_9"/>
<name>A0A0H2UWR4_STRP3</name>
<dbReference type="KEGG" id="spg:SpyM3_1320"/>